<dbReference type="RefSeq" id="WP_209953962.1">
    <property type="nucleotide sequence ID" value="NZ_CP021074.1"/>
</dbReference>
<evidence type="ECO:0000313" key="2">
    <source>
        <dbReference type="Proteomes" id="UP001056386"/>
    </source>
</evidence>
<gene>
    <name evidence="1" type="ORF">NFI99_26270</name>
</gene>
<accession>A0ABY5BDZ1</accession>
<reference evidence="1" key="1">
    <citation type="submission" date="2022-06" db="EMBL/GenBank/DDBJ databases">
        <title>Draft genome sequence of Burkholderia glumae strain GR20004 isolated from rice panicle showing bacterial panicle blight.</title>
        <authorList>
            <person name="Choi S.Y."/>
            <person name="Lee Y.H."/>
        </authorList>
    </citation>
    <scope>NUCLEOTIDE SEQUENCE</scope>
    <source>
        <strain evidence="1">GR20004</strain>
    </source>
</reference>
<dbReference type="EMBL" id="CP099587">
    <property type="protein sequence ID" value="USS45098.1"/>
    <property type="molecule type" value="Genomic_DNA"/>
</dbReference>
<evidence type="ECO:0000313" key="1">
    <source>
        <dbReference type="EMBL" id="USS45098.1"/>
    </source>
</evidence>
<organism evidence="1 2">
    <name type="scientific">Burkholderia glumae</name>
    <name type="common">Pseudomonas glumae</name>
    <dbReference type="NCBI Taxonomy" id="337"/>
    <lineage>
        <taxon>Bacteria</taxon>
        <taxon>Pseudomonadati</taxon>
        <taxon>Pseudomonadota</taxon>
        <taxon>Betaproteobacteria</taxon>
        <taxon>Burkholderiales</taxon>
        <taxon>Burkholderiaceae</taxon>
        <taxon>Burkholderia</taxon>
    </lineage>
</organism>
<dbReference type="Proteomes" id="UP001056386">
    <property type="component" value="Chromosome 1"/>
</dbReference>
<proteinExistence type="predicted"/>
<sequence>MTMRTWEEAIKFDSGLAIGRHCIELENASGERRTVLVEIKPRGKVLMLAKPRERDMYSSWQRVKGDALEHLPKVSVIVWGARDPELMKLFDVPVARVKKNL</sequence>
<name>A0ABY5BDZ1_BURGL</name>
<protein>
    <submittedName>
        <fullName evidence="1">Uncharacterized protein</fullName>
    </submittedName>
</protein>
<keyword evidence="2" id="KW-1185">Reference proteome</keyword>